<evidence type="ECO:0000256" key="2">
    <source>
        <dbReference type="ARBA" id="ARBA00023125"/>
    </source>
</evidence>
<dbReference type="SUPFAM" id="SSF46785">
    <property type="entry name" value="Winged helix' DNA-binding domain"/>
    <property type="match status" value="1"/>
</dbReference>
<dbReference type="GO" id="GO:0003677">
    <property type="term" value="F:DNA binding"/>
    <property type="evidence" value="ECO:0007669"/>
    <property type="project" value="UniProtKB-KW"/>
</dbReference>
<evidence type="ECO:0000256" key="1">
    <source>
        <dbReference type="ARBA" id="ARBA00023015"/>
    </source>
</evidence>
<reference evidence="6 7" key="2">
    <citation type="submission" date="2019-02" db="EMBL/GenBank/DDBJ databases">
        <title>'Lichenibacterium ramalinii' gen. nov. sp. nov., 'Lichenibacterium minor' gen. nov. sp. nov.</title>
        <authorList>
            <person name="Pankratov T."/>
        </authorList>
    </citation>
    <scope>NUCLEOTIDE SEQUENCE [LARGE SCALE GENOMIC DNA]</scope>
    <source>
        <strain evidence="6 7">RmlP026</strain>
    </source>
</reference>
<feature type="compositionally biased region" description="Basic and acidic residues" evidence="4">
    <location>
        <begin position="19"/>
        <end position="38"/>
    </location>
</feature>
<dbReference type="SMART" id="SM00345">
    <property type="entry name" value="HTH_GNTR"/>
    <property type="match status" value="1"/>
</dbReference>
<dbReference type="OrthoDB" id="9788098at2"/>
<dbReference type="PANTHER" id="PTHR43537:SF5">
    <property type="entry name" value="UXU OPERON TRANSCRIPTIONAL REGULATOR"/>
    <property type="match status" value="1"/>
</dbReference>
<proteinExistence type="predicted"/>
<comment type="caution">
    <text evidence="6">The sequence shown here is derived from an EMBL/GenBank/DDBJ whole genome shotgun (WGS) entry which is preliminary data.</text>
</comment>
<dbReference type="PRINTS" id="PR00035">
    <property type="entry name" value="HTHGNTR"/>
</dbReference>
<evidence type="ECO:0000313" key="6">
    <source>
        <dbReference type="EMBL" id="RYC31065.1"/>
    </source>
</evidence>
<feature type="domain" description="HTH gntR-type" evidence="5">
    <location>
        <begin position="61"/>
        <end position="129"/>
    </location>
</feature>
<dbReference type="InterPro" id="IPR011711">
    <property type="entry name" value="GntR_C"/>
</dbReference>
<dbReference type="InterPro" id="IPR000524">
    <property type="entry name" value="Tscrpt_reg_HTH_GntR"/>
</dbReference>
<keyword evidence="7" id="KW-1185">Reference proteome</keyword>
<dbReference type="InterPro" id="IPR036390">
    <property type="entry name" value="WH_DNA-bd_sf"/>
</dbReference>
<dbReference type="AlphaFoldDB" id="A0A4Q2U873"/>
<feature type="compositionally biased region" description="Low complexity" evidence="4">
    <location>
        <begin position="1"/>
        <end position="15"/>
    </location>
</feature>
<dbReference type="EMBL" id="QYBB01000017">
    <property type="protein sequence ID" value="RYC31065.1"/>
    <property type="molecule type" value="Genomic_DNA"/>
</dbReference>
<dbReference type="Gene3D" id="1.20.120.530">
    <property type="entry name" value="GntR ligand-binding domain-like"/>
    <property type="match status" value="1"/>
</dbReference>
<dbReference type="PROSITE" id="PS50949">
    <property type="entry name" value="HTH_GNTR"/>
    <property type="match status" value="1"/>
</dbReference>
<dbReference type="SMART" id="SM00895">
    <property type="entry name" value="FCD"/>
    <property type="match status" value="1"/>
</dbReference>
<reference evidence="6 7" key="1">
    <citation type="submission" date="2018-12" db="EMBL/GenBank/DDBJ databases">
        <authorList>
            <person name="Grouzdev D.S."/>
            <person name="Krutkina M.S."/>
        </authorList>
    </citation>
    <scope>NUCLEOTIDE SEQUENCE [LARGE SCALE GENOMIC DNA]</scope>
    <source>
        <strain evidence="6 7">RmlP026</strain>
    </source>
</reference>
<feature type="region of interest" description="Disordered" evidence="4">
    <location>
        <begin position="1"/>
        <end position="41"/>
    </location>
</feature>
<dbReference type="Proteomes" id="UP000290759">
    <property type="component" value="Unassembled WGS sequence"/>
</dbReference>
<evidence type="ECO:0000256" key="3">
    <source>
        <dbReference type="ARBA" id="ARBA00023163"/>
    </source>
</evidence>
<name>A0A4Q2U873_9HYPH</name>
<protein>
    <submittedName>
        <fullName evidence="6">FadR family transcriptional regulator</fullName>
    </submittedName>
</protein>
<evidence type="ECO:0000259" key="5">
    <source>
        <dbReference type="PROSITE" id="PS50949"/>
    </source>
</evidence>
<keyword evidence="1" id="KW-0805">Transcription regulation</keyword>
<organism evidence="6 7">
    <name type="scientific">Lichenibacterium minor</name>
    <dbReference type="NCBI Taxonomy" id="2316528"/>
    <lineage>
        <taxon>Bacteria</taxon>
        <taxon>Pseudomonadati</taxon>
        <taxon>Pseudomonadota</taxon>
        <taxon>Alphaproteobacteria</taxon>
        <taxon>Hyphomicrobiales</taxon>
        <taxon>Lichenihabitantaceae</taxon>
        <taxon>Lichenibacterium</taxon>
    </lineage>
</organism>
<keyword evidence="3" id="KW-0804">Transcription</keyword>
<evidence type="ECO:0000313" key="7">
    <source>
        <dbReference type="Proteomes" id="UP000290759"/>
    </source>
</evidence>
<gene>
    <name evidence="6" type="ORF">D3273_15225</name>
</gene>
<dbReference type="PANTHER" id="PTHR43537">
    <property type="entry name" value="TRANSCRIPTIONAL REGULATOR, GNTR FAMILY"/>
    <property type="match status" value="1"/>
</dbReference>
<sequence>MERCMGSPPGASRRGSGNRGDDGHGRGDFRRGARRDGRSWFGGCPPMNWTPLSEPAPGDRVPVSRGIAERLQALILQGGLAAGDRLPSQRDLAARLGVSRPSLREAMAALETMGLVVVRVGSGVYVAPPALRAPPWRFADRCSLRDVYEARLGLEGYAARLAAGRMDGAGALRLDEEVNAMASSLERGDVAAMALADARFHDLVVEFASNPVLIGMVGPMRDMMVESQRLPMARADRLSETLVEHRAVASRLREGDAAGAERAMASHIRGAADRYGVSLA</sequence>
<dbReference type="InterPro" id="IPR036388">
    <property type="entry name" value="WH-like_DNA-bd_sf"/>
</dbReference>
<evidence type="ECO:0000256" key="4">
    <source>
        <dbReference type="SAM" id="MobiDB-lite"/>
    </source>
</evidence>
<dbReference type="Pfam" id="PF00392">
    <property type="entry name" value="GntR"/>
    <property type="match status" value="1"/>
</dbReference>
<accession>A0A4Q2U873</accession>
<dbReference type="CDD" id="cd07377">
    <property type="entry name" value="WHTH_GntR"/>
    <property type="match status" value="1"/>
</dbReference>
<keyword evidence="2" id="KW-0238">DNA-binding</keyword>
<dbReference type="SUPFAM" id="SSF48008">
    <property type="entry name" value="GntR ligand-binding domain-like"/>
    <property type="match status" value="1"/>
</dbReference>
<dbReference type="GO" id="GO:0003700">
    <property type="term" value="F:DNA-binding transcription factor activity"/>
    <property type="evidence" value="ECO:0007669"/>
    <property type="project" value="InterPro"/>
</dbReference>
<dbReference type="InterPro" id="IPR008920">
    <property type="entry name" value="TF_FadR/GntR_C"/>
</dbReference>
<dbReference type="Gene3D" id="1.10.10.10">
    <property type="entry name" value="Winged helix-like DNA-binding domain superfamily/Winged helix DNA-binding domain"/>
    <property type="match status" value="1"/>
</dbReference>
<dbReference type="Pfam" id="PF07729">
    <property type="entry name" value="FCD"/>
    <property type="match status" value="1"/>
</dbReference>